<dbReference type="AlphaFoldDB" id="A0AAD9RJW4"/>
<organism evidence="1 2">
    <name type="scientific">Odynerus spinipes</name>
    <dbReference type="NCBI Taxonomy" id="1348599"/>
    <lineage>
        <taxon>Eukaryota</taxon>
        <taxon>Metazoa</taxon>
        <taxon>Ecdysozoa</taxon>
        <taxon>Arthropoda</taxon>
        <taxon>Hexapoda</taxon>
        <taxon>Insecta</taxon>
        <taxon>Pterygota</taxon>
        <taxon>Neoptera</taxon>
        <taxon>Endopterygota</taxon>
        <taxon>Hymenoptera</taxon>
        <taxon>Apocrita</taxon>
        <taxon>Aculeata</taxon>
        <taxon>Vespoidea</taxon>
        <taxon>Vespidae</taxon>
        <taxon>Eumeninae</taxon>
        <taxon>Odynerus</taxon>
    </lineage>
</organism>
<reference evidence="1" key="2">
    <citation type="journal article" date="2023" name="Commun. Biol.">
        <title>Intrasexual cuticular hydrocarbon dimorphism in a wasp sheds light on hydrocarbon biosynthesis genes in Hymenoptera.</title>
        <authorList>
            <person name="Moris V.C."/>
            <person name="Podsiadlowski L."/>
            <person name="Martin S."/>
            <person name="Oeyen J.P."/>
            <person name="Donath A."/>
            <person name="Petersen M."/>
            <person name="Wilbrandt J."/>
            <person name="Misof B."/>
            <person name="Liedtke D."/>
            <person name="Thamm M."/>
            <person name="Scheiner R."/>
            <person name="Schmitt T."/>
            <person name="Niehuis O."/>
        </authorList>
    </citation>
    <scope>NUCLEOTIDE SEQUENCE</scope>
    <source>
        <strain evidence="1">GBR_01_08_01A</strain>
    </source>
</reference>
<reference evidence="1" key="1">
    <citation type="submission" date="2021-08" db="EMBL/GenBank/DDBJ databases">
        <authorList>
            <person name="Misof B."/>
            <person name="Oliver O."/>
            <person name="Podsiadlowski L."/>
            <person name="Donath A."/>
            <person name="Peters R."/>
            <person name="Mayer C."/>
            <person name="Rust J."/>
            <person name="Gunkel S."/>
            <person name="Lesny P."/>
            <person name="Martin S."/>
            <person name="Oeyen J.P."/>
            <person name="Petersen M."/>
            <person name="Panagiotis P."/>
            <person name="Wilbrandt J."/>
            <person name="Tanja T."/>
        </authorList>
    </citation>
    <scope>NUCLEOTIDE SEQUENCE</scope>
    <source>
        <strain evidence="1">GBR_01_08_01A</strain>
        <tissue evidence="1">Thorax + abdomen</tissue>
    </source>
</reference>
<gene>
    <name evidence="1" type="ORF">KPH14_006098</name>
</gene>
<name>A0AAD9RJW4_9HYME</name>
<keyword evidence="2" id="KW-1185">Reference proteome</keyword>
<evidence type="ECO:0000313" key="1">
    <source>
        <dbReference type="EMBL" id="KAK2581055.1"/>
    </source>
</evidence>
<sequence length="74" mass="8856">MYYTLLPCDKAYRRKTRIHKFGRKANGVMELKTAEEYDKLLVEELRQYLGILLTLIDLNDDKFVERNKLNNTCE</sequence>
<evidence type="ECO:0000313" key="2">
    <source>
        <dbReference type="Proteomes" id="UP001258017"/>
    </source>
</evidence>
<protein>
    <submittedName>
        <fullName evidence="1">Uncharacterized protein</fullName>
    </submittedName>
</protein>
<comment type="caution">
    <text evidence="1">The sequence shown here is derived from an EMBL/GenBank/DDBJ whole genome shotgun (WGS) entry which is preliminary data.</text>
</comment>
<proteinExistence type="predicted"/>
<dbReference type="Proteomes" id="UP001258017">
    <property type="component" value="Unassembled WGS sequence"/>
</dbReference>
<dbReference type="EMBL" id="JAIFRP010000045">
    <property type="protein sequence ID" value="KAK2581055.1"/>
    <property type="molecule type" value="Genomic_DNA"/>
</dbReference>
<accession>A0AAD9RJW4</accession>